<dbReference type="PIRSF" id="PIRSF007487">
    <property type="entry name" value="Competence-induced_CoiA_bac"/>
    <property type="match status" value="1"/>
</dbReference>
<sequence length="336" mass="40307">MLCAKNQSGEIVFAQQAKERSRYFCPHCQNEVILKRGVIKVAHFSHKVSSTTYCQKQETVEHFQLKYQLAQWLRLQGHHVNIEPYVASCFQYPDLIVNGTIAIEIQFSRINIKDVVKRSNGLLKSGYHIIWIIKNPHYNGHTHTLTLSDFERTFIDVTRRELVAWDTIRERFYLYSDIQYVSGKRFLALRKYIPLSQLIQLFDPIKRNSYETMITFKLSEIEIKRYLLNCRKQFSVLEPTLSVMYQLQLSDRWVYRHVGYIFPEQIFIKSHPVFWQLQLLNLLINREYDVHVFEGLINFNRYYINTYDKEIIIQKIVDRFVQIYRTFKHNDVQNNC</sequence>
<dbReference type="InterPro" id="IPR021176">
    <property type="entry name" value="Competence-induced_CoiA"/>
</dbReference>
<dbReference type="Pfam" id="PF25164">
    <property type="entry name" value="CoiA_N"/>
    <property type="match status" value="1"/>
</dbReference>
<evidence type="ECO:0000259" key="1">
    <source>
        <dbReference type="Pfam" id="PF06054"/>
    </source>
</evidence>
<feature type="domain" description="Competence protein CoiA nuclease-like" evidence="1">
    <location>
        <begin position="58"/>
        <end position="198"/>
    </location>
</feature>
<accession>A0ABZ3EA16</accession>
<dbReference type="Pfam" id="PF06054">
    <property type="entry name" value="CoiA_nuc"/>
    <property type="match status" value="1"/>
</dbReference>
<dbReference type="RefSeq" id="WP_342610278.1">
    <property type="nucleotide sequence ID" value="NZ_CP128355.1"/>
</dbReference>
<organism evidence="3 4">
    <name type="scientific">Staphylococcus hsinchuensis</name>
    <dbReference type="NCBI Taxonomy" id="3051183"/>
    <lineage>
        <taxon>Bacteria</taxon>
        <taxon>Bacillati</taxon>
        <taxon>Bacillota</taxon>
        <taxon>Bacilli</taxon>
        <taxon>Bacillales</taxon>
        <taxon>Staphylococcaceae</taxon>
        <taxon>Staphylococcus</taxon>
    </lineage>
</organism>
<name>A0ABZ3EA16_9STAP</name>
<evidence type="ECO:0000259" key="2">
    <source>
        <dbReference type="Pfam" id="PF25164"/>
    </source>
</evidence>
<proteinExistence type="predicted"/>
<gene>
    <name evidence="3" type="ORF">QQM35_06360</name>
</gene>
<reference evidence="3 4" key="1">
    <citation type="journal article" date="2024" name="Pathogens">
        <title>Staphylococcus hsinchuensis sp. nov., Isolated from Soymilk.</title>
        <authorList>
            <person name="Wang Y.T."/>
            <person name="Lin Y.C."/>
            <person name="Hsieh Y.H."/>
            <person name="Lin Y.T."/>
            <person name="Hamada M."/>
            <person name="Chen C.C."/>
            <person name="Liou J.S."/>
            <person name="Lee A.Y."/>
            <person name="Zhang W.L."/>
            <person name="Chen Y.T."/>
            <person name="Huang C.H."/>
        </authorList>
    </citation>
    <scope>NUCLEOTIDE SEQUENCE [LARGE SCALE GENOMIC DNA]</scope>
    <source>
        <strain evidence="3 4">H164</strain>
    </source>
</reference>
<feature type="domain" description="Competence protein CoiA-like N-terminal" evidence="2">
    <location>
        <begin position="15"/>
        <end position="50"/>
    </location>
</feature>
<keyword evidence="4" id="KW-1185">Reference proteome</keyword>
<dbReference type="InterPro" id="IPR010330">
    <property type="entry name" value="CoiA_nuc"/>
</dbReference>
<protein>
    <submittedName>
        <fullName evidence="3">Competence protein CoiA family protein</fullName>
    </submittedName>
</protein>
<dbReference type="Proteomes" id="UP001436297">
    <property type="component" value="Chromosome"/>
</dbReference>
<evidence type="ECO:0000313" key="3">
    <source>
        <dbReference type="EMBL" id="XAF69695.1"/>
    </source>
</evidence>
<dbReference type="EMBL" id="CP128355">
    <property type="protein sequence ID" value="XAF69695.1"/>
    <property type="molecule type" value="Genomic_DNA"/>
</dbReference>
<evidence type="ECO:0000313" key="4">
    <source>
        <dbReference type="Proteomes" id="UP001436297"/>
    </source>
</evidence>
<dbReference type="InterPro" id="IPR057253">
    <property type="entry name" value="CoiA-like_N"/>
</dbReference>